<organism evidence="15">
    <name type="scientific">Anthurium amnicola</name>
    <dbReference type="NCBI Taxonomy" id="1678845"/>
    <lineage>
        <taxon>Eukaryota</taxon>
        <taxon>Viridiplantae</taxon>
        <taxon>Streptophyta</taxon>
        <taxon>Embryophyta</taxon>
        <taxon>Tracheophyta</taxon>
        <taxon>Spermatophyta</taxon>
        <taxon>Magnoliopsida</taxon>
        <taxon>Liliopsida</taxon>
        <taxon>Araceae</taxon>
        <taxon>Pothoideae</taxon>
        <taxon>Potheae</taxon>
        <taxon>Anthurium</taxon>
    </lineage>
</organism>
<evidence type="ECO:0000256" key="8">
    <source>
        <dbReference type="ARBA" id="ARBA00022838"/>
    </source>
</evidence>
<proteinExistence type="inferred from homology"/>
<evidence type="ECO:0000259" key="13">
    <source>
        <dbReference type="Pfam" id="PF20666"/>
    </source>
</evidence>
<dbReference type="PANTHER" id="PTHR12205">
    <property type="entry name" value="CENTROMERE/KINETOCHORE PROTEIN ZW10"/>
    <property type="match status" value="1"/>
</dbReference>
<evidence type="ECO:0000256" key="6">
    <source>
        <dbReference type="ARBA" id="ARBA00022618"/>
    </source>
</evidence>
<dbReference type="Gene3D" id="1.10.357.150">
    <property type="match status" value="1"/>
</dbReference>
<keyword evidence="4" id="KW-0158">Chromosome</keyword>
<keyword evidence="5" id="KW-0963">Cytoplasm</keyword>
<evidence type="ECO:0000313" key="15">
    <source>
        <dbReference type="EMBL" id="JAT54780.1"/>
    </source>
</evidence>
<evidence type="ECO:0000259" key="11">
    <source>
        <dbReference type="Pfam" id="PF06248"/>
    </source>
</evidence>
<reference evidence="15" key="1">
    <citation type="submission" date="2015-07" db="EMBL/GenBank/DDBJ databases">
        <title>Transcriptome Assembly of Anthurium amnicola.</title>
        <authorList>
            <person name="Suzuki J."/>
        </authorList>
    </citation>
    <scope>NUCLEOTIDE SEQUENCE</scope>
</reference>
<evidence type="ECO:0000256" key="2">
    <source>
        <dbReference type="ARBA" id="ARBA00004629"/>
    </source>
</evidence>
<dbReference type="Pfam" id="PF06248">
    <property type="entry name" value="Zw10_N"/>
    <property type="match status" value="1"/>
</dbReference>
<dbReference type="GO" id="GO:0005737">
    <property type="term" value="C:cytoplasm"/>
    <property type="evidence" value="ECO:0007669"/>
    <property type="project" value="UniProtKB-SubCell"/>
</dbReference>
<dbReference type="Pfam" id="PF22766">
    <property type="entry name" value="ZW10_C2"/>
    <property type="match status" value="1"/>
</dbReference>
<dbReference type="GO" id="GO:1990423">
    <property type="term" value="C:RZZ complex"/>
    <property type="evidence" value="ECO:0007669"/>
    <property type="project" value="TreeGrafter"/>
</dbReference>
<evidence type="ECO:0000256" key="10">
    <source>
        <dbReference type="ARBA" id="ARBA00023328"/>
    </source>
</evidence>
<feature type="domain" description="Centromere/kinetochore protein zw10 N-terminal" evidence="11">
    <location>
        <begin position="46"/>
        <end position="140"/>
    </location>
</feature>
<dbReference type="GO" id="GO:0007094">
    <property type="term" value="P:mitotic spindle assembly checkpoint signaling"/>
    <property type="evidence" value="ECO:0007669"/>
    <property type="project" value="TreeGrafter"/>
</dbReference>
<keyword evidence="7" id="KW-0498">Mitosis</keyword>
<evidence type="ECO:0000256" key="9">
    <source>
        <dbReference type="ARBA" id="ARBA00023306"/>
    </source>
</evidence>
<comment type="subcellular location">
    <subcellularLocation>
        <location evidence="2">Chromosome</location>
        <location evidence="2">Centromere</location>
        <location evidence="2">Kinetochore</location>
    </subcellularLocation>
    <subcellularLocation>
        <location evidence="1">Cytoplasm</location>
    </subcellularLocation>
</comment>
<dbReference type="Pfam" id="PF20666">
    <property type="entry name" value="ZW10_C"/>
    <property type="match status" value="1"/>
</dbReference>
<dbReference type="GO" id="GO:0006888">
    <property type="term" value="P:endoplasmic reticulum to Golgi vesicle-mediated transport"/>
    <property type="evidence" value="ECO:0007669"/>
    <property type="project" value="TreeGrafter"/>
</dbReference>
<dbReference type="InterPro" id="IPR046362">
    <property type="entry name" value="Zw10/DSL1_C_sf"/>
</dbReference>
<evidence type="ECO:0000256" key="3">
    <source>
        <dbReference type="ARBA" id="ARBA00006245"/>
    </source>
</evidence>
<dbReference type="AlphaFoldDB" id="A0A1D1YJI3"/>
<evidence type="ECO:0000259" key="14">
    <source>
        <dbReference type="Pfam" id="PF22766"/>
    </source>
</evidence>
<sequence length="739" mass="82914">MDVLFGSIDVRELLPATAQKPGDAGDEDHAATPLSAPDLRLLVDRLQVRSLRIKDRVRDYVLSHRDDFSGIFSRCAEVASRADSLSGDLSRALRVLSDGGGGEGRPVDLQIRDLASEIAGKTRELKERRCALDLVQTIAGLLGRLESAREDARAGRLLQAAETVQDLKAALLIPDGAVEEERAGREGEPVVYGLLRKEWSARLDELQGVLARLVERVVRFDPENGTVKVSSWLDVDNMGNFKVRGFLEAMEIVDGLDYGLAKVADSMIKHVMNPVISNGSMIVLTEDMDWDSDKEAEATLKLLPFPECQEPLDGRSIYSRLLQVVPDDASKIAEFQDIMRYTAAFESSLKEIRFISATDSGEDKLSLFANDVEVHFASRKKTEILARARNSLLQCDFTFSVDDDLKGAMHAFGVAKNKYVVDLLFQPETCFVSKAAFHLMELVHQTLKDVCLSSSRVAMEFYHAARDVLLLYKAIVPVKLEKQLGTISQAAIIMHNDCLYLSQEISGLAFEYRTNFPHGVKERAIFVDMGPSFRQMAEDVLGEQVQLVSSSLKEAIDGANGFQNTHQIQQYGLAKFSVDQVVFILEKVHIIWEPVLPKSTYRKIMWMLLDFVFGAVMRDMLLLDDIAAEETLQLQQLIHVILENLSSLFESLVDTTEKQSFSKEHLWVQLDEKIPSLGKFRKLADLLDMPLKSITMAWESRELVNCGFTSSEMINFVKAIFADSPLRMECLWRIESMNF</sequence>
<keyword evidence="8" id="KW-0995">Kinetochore</keyword>
<evidence type="ECO:0000256" key="5">
    <source>
        <dbReference type="ARBA" id="ARBA00022490"/>
    </source>
</evidence>
<dbReference type="InterPro" id="IPR048343">
    <property type="entry name" value="ZW10_C"/>
</dbReference>
<protein>
    <submittedName>
        <fullName evidence="15">Centromere/kinetochore protein zw10</fullName>
    </submittedName>
</protein>
<name>A0A1D1YJI3_9ARAE</name>
<keyword evidence="6" id="KW-0132">Cell division</keyword>
<comment type="similarity">
    <text evidence="3">Belongs to the ZW10 family.</text>
</comment>
<dbReference type="GO" id="GO:0051301">
    <property type="term" value="P:cell division"/>
    <property type="evidence" value="ECO:0007669"/>
    <property type="project" value="UniProtKB-KW"/>
</dbReference>
<accession>A0A1D1YJI3</accession>
<dbReference type="PANTHER" id="PTHR12205:SF0">
    <property type="entry name" value="CENTROMERE_KINETOCHORE PROTEIN ZW10 HOMOLOG"/>
    <property type="match status" value="1"/>
</dbReference>
<feature type="domain" description="ZW10 C-terminal helical" evidence="14">
    <location>
        <begin position="577"/>
        <end position="734"/>
    </location>
</feature>
<feature type="domain" description="Centromere/kinetochore protein zw10 C-terminal" evidence="13">
    <location>
        <begin position="425"/>
        <end position="554"/>
    </location>
</feature>
<evidence type="ECO:0000256" key="1">
    <source>
        <dbReference type="ARBA" id="ARBA00004496"/>
    </source>
</evidence>
<keyword evidence="10" id="KW-0137">Centromere</keyword>
<dbReference type="EMBL" id="GDJX01013156">
    <property type="protein sequence ID" value="JAT54780.1"/>
    <property type="molecule type" value="Transcribed_RNA"/>
</dbReference>
<evidence type="ECO:0000256" key="4">
    <source>
        <dbReference type="ARBA" id="ARBA00022454"/>
    </source>
</evidence>
<evidence type="ECO:0000259" key="12">
    <source>
        <dbReference type="Pfam" id="PF20665"/>
    </source>
</evidence>
<gene>
    <name evidence="15" type="primary">ZW10_0</name>
    <name evidence="15" type="ORF">g.55944</name>
</gene>
<dbReference type="InterPro" id="IPR055148">
    <property type="entry name" value="ZW10_C_2"/>
</dbReference>
<dbReference type="InterPro" id="IPR048344">
    <property type="entry name" value="Zw10_middle"/>
</dbReference>
<dbReference type="InterPro" id="IPR009361">
    <property type="entry name" value="Zw10_N"/>
</dbReference>
<dbReference type="Pfam" id="PF20665">
    <property type="entry name" value="Zw10_middle"/>
    <property type="match status" value="1"/>
</dbReference>
<dbReference type="GO" id="GO:0005634">
    <property type="term" value="C:nucleus"/>
    <property type="evidence" value="ECO:0007669"/>
    <property type="project" value="InterPro"/>
</dbReference>
<evidence type="ECO:0000256" key="7">
    <source>
        <dbReference type="ARBA" id="ARBA00022776"/>
    </source>
</evidence>
<keyword evidence="9" id="KW-0131">Cell cycle</keyword>
<feature type="domain" description="Centromere/kinetochore protein zw10 middle" evidence="12">
    <location>
        <begin position="317"/>
        <end position="390"/>
    </location>
</feature>